<dbReference type="AlphaFoldDB" id="J6F9L3"/>
<dbReference type="OrthoDB" id="497541at2759"/>
<evidence type="ECO:0000256" key="7">
    <source>
        <dbReference type="ARBA" id="ARBA00022824"/>
    </source>
</evidence>
<dbReference type="UniPathway" id="UPA00378"/>
<comment type="similarity">
    <text evidence="3 10">Belongs to the glycosyltransferase 22 family.</text>
</comment>
<evidence type="ECO:0000256" key="2">
    <source>
        <dbReference type="ARBA" id="ARBA00004922"/>
    </source>
</evidence>
<keyword evidence="7 10" id="KW-0256">Endoplasmic reticulum</keyword>
<dbReference type="GO" id="GO:0006487">
    <property type="term" value="P:protein N-linked glycosylation"/>
    <property type="evidence" value="ECO:0007669"/>
    <property type="project" value="TreeGrafter"/>
</dbReference>
<dbReference type="KEGG" id="tasa:A1Q1_06816"/>
<protein>
    <recommendedName>
        <fullName evidence="10">Mannosyltransferase</fullName>
        <ecNumber evidence="10">2.4.1.-</ecNumber>
    </recommendedName>
</protein>
<keyword evidence="9 10" id="KW-0472">Membrane</keyword>
<comment type="subcellular location">
    <subcellularLocation>
        <location evidence="1 10">Endoplasmic reticulum membrane</location>
        <topology evidence="1 10">Multi-pass membrane protein</topology>
    </subcellularLocation>
</comment>
<feature type="transmembrane region" description="Helical" evidence="10">
    <location>
        <begin position="329"/>
        <end position="358"/>
    </location>
</feature>
<evidence type="ECO:0000313" key="12">
    <source>
        <dbReference type="EMBL" id="EJT51947.1"/>
    </source>
</evidence>
<gene>
    <name evidence="12" type="ORF">A1Q1_06816</name>
</gene>
<evidence type="ECO:0000256" key="8">
    <source>
        <dbReference type="ARBA" id="ARBA00022989"/>
    </source>
</evidence>
<comment type="pathway">
    <text evidence="2">Protein modification; protein glycosylation.</text>
</comment>
<dbReference type="PANTHER" id="PTHR22760">
    <property type="entry name" value="GLYCOSYLTRANSFERASE"/>
    <property type="match status" value="1"/>
</dbReference>
<dbReference type="HOGENOM" id="CLU_018152_1_0_1"/>
<feature type="transmembrane region" description="Helical" evidence="10">
    <location>
        <begin position="411"/>
        <end position="429"/>
    </location>
</feature>
<feature type="transmembrane region" description="Helical" evidence="10">
    <location>
        <begin position="224"/>
        <end position="244"/>
    </location>
</feature>
<dbReference type="EC" id="2.4.1.-" evidence="10"/>
<dbReference type="Proteomes" id="UP000002748">
    <property type="component" value="Unassembled WGS sequence"/>
</dbReference>
<dbReference type="InterPro" id="IPR005599">
    <property type="entry name" value="GPI_mannosylTrfase"/>
</dbReference>
<keyword evidence="6 10" id="KW-0812">Transmembrane</keyword>
<comment type="caution">
    <text evidence="12">The sequence shown here is derived from an EMBL/GenBank/DDBJ whole genome shotgun (WGS) entry which is preliminary data.</text>
</comment>
<evidence type="ECO:0000313" key="13">
    <source>
        <dbReference type="Proteomes" id="UP000002748"/>
    </source>
</evidence>
<dbReference type="RefSeq" id="XP_014182540.1">
    <property type="nucleotide sequence ID" value="XM_014327065.1"/>
</dbReference>
<feature type="transmembrane region" description="Helical" evidence="10">
    <location>
        <begin position="193"/>
        <end position="212"/>
    </location>
</feature>
<feature type="transmembrane region" description="Helical" evidence="10">
    <location>
        <begin position="281"/>
        <end position="300"/>
    </location>
</feature>
<proteinExistence type="inferred from homology"/>
<feature type="transmembrane region" description="Helical" evidence="10">
    <location>
        <begin position="450"/>
        <end position="471"/>
    </location>
</feature>
<dbReference type="EMBL" id="ALBS01000039">
    <property type="protein sequence ID" value="EJT51947.1"/>
    <property type="molecule type" value="Genomic_DNA"/>
</dbReference>
<feature type="transmembrane region" description="Helical" evidence="10">
    <location>
        <begin position="250"/>
        <end position="269"/>
    </location>
</feature>
<evidence type="ECO:0000256" key="1">
    <source>
        <dbReference type="ARBA" id="ARBA00004477"/>
    </source>
</evidence>
<evidence type="ECO:0000256" key="4">
    <source>
        <dbReference type="ARBA" id="ARBA00022676"/>
    </source>
</evidence>
<evidence type="ECO:0000256" key="11">
    <source>
        <dbReference type="SAM" id="MobiDB-lite"/>
    </source>
</evidence>
<evidence type="ECO:0000256" key="9">
    <source>
        <dbReference type="ARBA" id="ARBA00023136"/>
    </source>
</evidence>
<feature type="transmembrane region" description="Helical" evidence="10">
    <location>
        <begin position="379"/>
        <end position="399"/>
    </location>
</feature>
<evidence type="ECO:0000256" key="5">
    <source>
        <dbReference type="ARBA" id="ARBA00022679"/>
    </source>
</evidence>
<organism evidence="12 13">
    <name type="scientific">Trichosporon asahii var. asahii (strain ATCC 90039 / CBS 2479 / JCM 2466 / KCTC 7840 / NBRC 103889/ NCYC 2677 / UAMH 7654)</name>
    <name type="common">Yeast</name>
    <dbReference type="NCBI Taxonomy" id="1186058"/>
    <lineage>
        <taxon>Eukaryota</taxon>
        <taxon>Fungi</taxon>
        <taxon>Dikarya</taxon>
        <taxon>Basidiomycota</taxon>
        <taxon>Agaricomycotina</taxon>
        <taxon>Tremellomycetes</taxon>
        <taxon>Trichosporonales</taxon>
        <taxon>Trichosporonaceae</taxon>
        <taxon>Trichosporon</taxon>
    </lineage>
</organism>
<accession>J6F9L3</accession>
<evidence type="ECO:0000256" key="6">
    <source>
        <dbReference type="ARBA" id="ARBA00022692"/>
    </source>
</evidence>
<evidence type="ECO:0000256" key="3">
    <source>
        <dbReference type="ARBA" id="ARBA00007063"/>
    </source>
</evidence>
<dbReference type="Pfam" id="PF03901">
    <property type="entry name" value="Glyco_transf_22"/>
    <property type="match status" value="1"/>
</dbReference>
<dbReference type="GO" id="GO:0000026">
    <property type="term" value="F:alpha-1,2-mannosyltransferase activity"/>
    <property type="evidence" value="ECO:0007669"/>
    <property type="project" value="TreeGrafter"/>
</dbReference>
<keyword evidence="4 10" id="KW-0328">Glycosyltransferase</keyword>
<sequence>MAMPGTETIRFRRPTNVAGPTKVEEKDQFGNAAPSGWKRRHQGLLQDQVGRQRNGPVVPSLSFAFRLLMLVRFTGAMYAIISDCDEVFNFWEPLHYFQHNSGWQTWEVSAQYAVRSWAYIVAHWPFAFLGPKFLGLGERQQFFALRICLAAICSFAEAKFFRTVVTEVNERVGRYMFFMMLFSAGMWNASTAFIPSSFVMYTTMLAASYWFHPATSTPTGKRRAFLATFFTALGAILGWPFAAALGLPFVFEYLFVAGGEIVAPSNRIVWGSGRMNTLIRAVSWSACLAIPVAAFDSWAYGRNTFPTLNIILYNLFSKGGPDLYGTEPWYWYIANLFVNFNFLTLAALVALPALLFTYKFDFRRLGKTQMKPKEGESSPYLLLAIRLAPFYLWFIFMSLQPHKEERFMSPIYPFLCFNAAVTIYLVKGWQETLFINLTHSPYRASQTSMFSNFALAAVLLPCLISLGRIAATLKFYQAPFNVAYYFQYTTLPNVLSDMGYEPLPLREGRSGEDVQHEWDLTPLQNMTHPINLCYGTEWHRFPSSFLVPEGVNTQWIQTNGEGMMPRHWNPSGPAGAWPREETRVVHFGRFNDMNEPSAEPGAYLPVEQCHYLVAVSLPSQQFSEKEPDYVHDDAWNREFCTTFLDAASSRPWSRFLWFPWGVGEKGRVYGEYCLLRQKGVEINTEGL</sequence>
<dbReference type="GeneID" id="25990328"/>
<keyword evidence="5 12" id="KW-0808">Transferase</keyword>
<reference evidence="12 13" key="1">
    <citation type="journal article" date="2012" name="Eukaryot. Cell">
        <title>Draft genome sequence of CBS 2479, the standard type strain of Trichosporon asahii.</title>
        <authorList>
            <person name="Yang R.Y."/>
            <person name="Li H.T."/>
            <person name="Zhu H."/>
            <person name="Zhou G.P."/>
            <person name="Wang M."/>
            <person name="Wang L."/>
        </authorList>
    </citation>
    <scope>NUCLEOTIDE SEQUENCE [LARGE SCALE GENOMIC DNA]</scope>
    <source>
        <strain evidence="13">ATCC 90039 / CBS 2479 / JCM 2466 / KCTC 7840 / NCYC 2677 / UAMH 7654</strain>
    </source>
</reference>
<feature type="region of interest" description="Disordered" evidence="11">
    <location>
        <begin position="1"/>
        <end position="23"/>
    </location>
</feature>
<dbReference type="PANTHER" id="PTHR22760:SF2">
    <property type="entry name" value="ALPHA-1,2-MANNOSYLTRANSFERASE ALG9"/>
    <property type="match status" value="1"/>
</dbReference>
<name>J6F9L3_TRIAS</name>
<evidence type="ECO:0000256" key="10">
    <source>
        <dbReference type="RuleBase" id="RU363075"/>
    </source>
</evidence>
<dbReference type="VEuPathDB" id="FungiDB:A1Q1_06816"/>
<dbReference type="GO" id="GO:0005789">
    <property type="term" value="C:endoplasmic reticulum membrane"/>
    <property type="evidence" value="ECO:0007669"/>
    <property type="project" value="UniProtKB-SubCell"/>
</dbReference>
<keyword evidence="8 10" id="KW-1133">Transmembrane helix</keyword>